<dbReference type="NCBIfam" id="TIGR00426">
    <property type="entry name" value="competence protein ComEA helix-hairpin-helix repeat region"/>
    <property type="match status" value="1"/>
</dbReference>
<gene>
    <name evidence="3" type="ORF">D4Z93_10910</name>
</gene>
<dbReference type="GO" id="GO:0006281">
    <property type="term" value="P:DNA repair"/>
    <property type="evidence" value="ECO:0007669"/>
    <property type="project" value="InterPro"/>
</dbReference>
<proteinExistence type="predicted"/>
<dbReference type="Gene3D" id="1.10.150.310">
    <property type="entry name" value="Tex RuvX-like domain-like"/>
    <property type="match status" value="1"/>
</dbReference>
<dbReference type="AlphaFoldDB" id="A0A386H5W2"/>
<feature type="domain" description="Helix-hairpin-helix DNA-binding motif class 1" evidence="2">
    <location>
        <begin position="175"/>
        <end position="194"/>
    </location>
</feature>
<dbReference type="SMART" id="SM00278">
    <property type="entry name" value="HhH1"/>
    <property type="match status" value="2"/>
</dbReference>
<dbReference type="Gene3D" id="3.10.560.10">
    <property type="entry name" value="Outer membrane lipoprotein wza domain like"/>
    <property type="match status" value="1"/>
</dbReference>
<evidence type="ECO:0000256" key="1">
    <source>
        <dbReference type="SAM" id="Phobius"/>
    </source>
</evidence>
<dbReference type="Pfam" id="PF10531">
    <property type="entry name" value="SLBB"/>
    <property type="match status" value="1"/>
</dbReference>
<dbReference type="GO" id="GO:0015627">
    <property type="term" value="C:type II protein secretion system complex"/>
    <property type="evidence" value="ECO:0007669"/>
    <property type="project" value="TreeGrafter"/>
</dbReference>
<dbReference type="InterPro" id="IPR051675">
    <property type="entry name" value="Endo/Exo/Phosphatase_dom_1"/>
</dbReference>
<evidence type="ECO:0000313" key="4">
    <source>
        <dbReference type="Proteomes" id="UP000266301"/>
    </source>
</evidence>
<dbReference type="Pfam" id="PF12836">
    <property type="entry name" value="HHH_3"/>
    <property type="match status" value="1"/>
</dbReference>
<accession>A0A386H5W2</accession>
<name>A0A386H5W2_9CLOT</name>
<feature type="domain" description="Helix-hairpin-helix DNA-binding motif class 1" evidence="2">
    <location>
        <begin position="145"/>
        <end position="164"/>
    </location>
</feature>
<keyword evidence="1" id="KW-0812">Transmembrane</keyword>
<dbReference type="KEGG" id="cfer:D4Z93_10910"/>
<keyword evidence="1" id="KW-0472">Membrane</keyword>
<organism evidence="3 4">
    <name type="scientific">Clostridium fermenticellae</name>
    <dbReference type="NCBI Taxonomy" id="2068654"/>
    <lineage>
        <taxon>Bacteria</taxon>
        <taxon>Bacillati</taxon>
        <taxon>Bacillota</taxon>
        <taxon>Clostridia</taxon>
        <taxon>Eubacteriales</taxon>
        <taxon>Clostridiaceae</taxon>
        <taxon>Clostridium</taxon>
    </lineage>
</organism>
<dbReference type="GO" id="GO:0015628">
    <property type="term" value="P:protein secretion by the type II secretion system"/>
    <property type="evidence" value="ECO:0007669"/>
    <property type="project" value="TreeGrafter"/>
</dbReference>
<evidence type="ECO:0000313" key="3">
    <source>
        <dbReference type="EMBL" id="AYD41004.1"/>
    </source>
</evidence>
<dbReference type="GO" id="GO:0003677">
    <property type="term" value="F:DNA binding"/>
    <property type="evidence" value="ECO:0007669"/>
    <property type="project" value="UniProtKB-KW"/>
</dbReference>
<keyword evidence="4" id="KW-1185">Reference proteome</keyword>
<evidence type="ECO:0000259" key="2">
    <source>
        <dbReference type="SMART" id="SM00278"/>
    </source>
</evidence>
<reference evidence="3 4" key="1">
    <citation type="journal article" date="2019" name="Int. J. Syst. Evol. Microbiol.">
        <title>Clostridium fermenticellae sp. nov., isolated from the mud in a fermentation cellar for the production of the Chinese liquor, baijiu.</title>
        <authorList>
            <person name="Xu P.X."/>
            <person name="Chai L.J."/>
            <person name="Qiu T."/>
            <person name="Zhang X.J."/>
            <person name="Lu Z.M."/>
            <person name="Xiao C."/>
            <person name="Wang S.T."/>
            <person name="Shen C.H."/>
            <person name="Shi J.S."/>
            <person name="Xu Z.H."/>
        </authorList>
    </citation>
    <scope>NUCLEOTIDE SEQUENCE [LARGE SCALE GENOMIC DNA]</scope>
    <source>
        <strain evidence="3 4">JN500901</strain>
    </source>
</reference>
<protein>
    <submittedName>
        <fullName evidence="3">DNA-binding protein</fullName>
    </submittedName>
</protein>
<dbReference type="InterPro" id="IPR004509">
    <property type="entry name" value="Competence_ComEA_HhH"/>
</dbReference>
<dbReference type="InterPro" id="IPR019554">
    <property type="entry name" value="Soluble_ligand-bd"/>
</dbReference>
<keyword evidence="3" id="KW-0238">DNA-binding</keyword>
<dbReference type="OrthoDB" id="9790239at2"/>
<dbReference type="PANTHER" id="PTHR21180:SF32">
    <property type="entry name" value="ENDONUCLEASE_EXONUCLEASE_PHOSPHATASE FAMILY DOMAIN-CONTAINING PROTEIN 1"/>
    <property type="match status" value="1"/>
</dbReference>
<dbReference type="EMBL" id="CP032416">
    <property type="protein sequence ID" value="AYD41004.1"/>
    <property type="molecule type" value="Genomic_DNA"/>
</dbReference>
<feature type="transmembrane region" description="Helical" evidence="1">
    <location>
        <begin position="7"/>
        <end position="27"/>
    </location>
</feature>
<dbReference type="RefSeq" id="WP_119973487.1">
    <property type="nucleotide sequence ID" value="NZ_CP032416.1"/>
</dbReference>
<dbReference type="Proteomes" id="UP000266301">
    <property type="component" value="Chromosome"/>
</dbReference>
<dbReference type="PANTHER" id="PTHR21180">
    <property type="entry name" value="ENDONUCLEASE/EXONUCLEASE/PHOSPHATASE FAMILY DOMAIN-CONTAINING PROTEIN 1"/>
    <property type="match status" value="1"/>
</dbReference>
<dbReference type="InterPro" id="IPR003583">
    <property type="entry name" value="Hlx-hairpin-Hlx_DNA-bd_motif"/>
</dbReference>
<dbReference type="InterPro" id="IPR010994">
    <property type="entry name" value="RuvA_2-like"/>
</dbReference>
<sequence length="198" mass="22359">MDRRKKIIGSILILCIFLIFLGAGYYISRPPKDYNDKEVFNETQSSTENNNNSESKIITAYINGEIKNPGVYKMKQNSRIQDLIKKAGGITDGANVLKLNLAKKLKDEDYIYVEKKTNGQTDIPNQSSESSMDSEKVNINTASKEELKKVPGIGDTTAQKIIDYREKNGEFKTIQDLKKIGRIGDKTIEKMKDKIDVN</sequence>
<dbReference type="SUPFAM" id="SSF47781">
    <property type="entry name" value="RuvA domain 2-like"/>
    <property type="match status" value="1"/>
</dbReference>
<keyword evidence="1" id="KW-1133">Transmembrane helix</keyword>